<sequence>MCTLVLRHRRCHLKSGIQQALYTHRLNLTSPVDRFRDIEPLLEWRRRPTYDKLTASENFVDGHANAMILGPGGIEDHRDVWLGVTLLAPNVRYPDHDHAPEEVYLVLSDGEFFQEGRGWFEPGVGGSFYNVPNIRHAMRSGDKPLFAFWALREATSV</sequence>
<dbReference type="SUPFAM" id="SSF51182">
    <property type="entry name" value="RmlC-like cupins"/>
    <property type="match status" value="1"/>
</dbReference>
<comment type="caution">
    <text evidence="1">The sequence shown here is derived from an EMBL/GenBank/DDBJ whole genome shotgun (WGS) entry which is preliminary data.</text>
</comment>
<dbReference type="Pfam" id="PF16867">
    <property type="entry name" value="DMSP_lyase"/>
    <property type="match status" value="1"/>
</dbReference>
<protein>
    <submittedName>
        <fullName evidence="1">Uncharacterized protein</fullName>
    </submittedName>
</protein>
<dbReference type="AlphaFoldDB" id="A0A2W4CSU6"/>
<keyword evidence="2" id="KW-1185">Reference proteome</keyword>
<dbReference type="GO" id="GO:0047869">
    <property type="term" value="F:dimethylpropiothetin dethiomethylase activity"/>
    <property type="evidence" value="ECO:0007669"/>
    <property type="project" value="InterPro"/>
</dbReference>
<evidence type="ECO:0000313" key="2">
    <source>
        <dbReference type="Proteomes" id="UP000248925"/>
    </source>
</evidence>
<name>A0A2W4CSU6_9HYPH</name>
<dbReference type="InterPro" id="IPR014710">
    <property type="entry name" value="RmlC-like_jellyroll"/>
</dbReference>
<dbReference type="InterPro" id="IPR011051">
    <property type="entry name" value="RmlC_Cupin_sf"/>
</dbReference>
<dbReference type="OrthoDB" id="9083851at2"/>
<organism evidence="1 2">
    <name type="scientific">Rhizobium tubonense</name>
    <dbReference type="NCBI Taxonomy" id="484088"/>
    <lineage>
        <taxon>Bacteria</taxon>
        <taxon>Pseudomonadati</taxon>
        <taxon>Pseudomonadota</taxon>
        <taxon>Alphaproteobacteria</taxon>
        <taxon>Hyphomicrobiales</taxon>
        <taxon>Rhizobiaceae</taxon>
        <taxon>Rhizobium/Agrobacterium group</taxon>
        <taxon>Rhizobium</taxon>
    </lineage>
</organism>
<reference evidence="1 2" key="1">
    <citation type="journal article" date="2018" name="Sci. Rep.">
        <title>Rhizobium tumorigenes sp. nov., a novel plant tumorigenic bacterium isolated from cane gall tumors on thornless blackberry.</title>
        <authorList>
            <person name="Kuzmanovi N."/>
            <person name="Smalla K."/>
            <person name="Gronow S."/>
            <person name="PuBawska J."/>
        </authorList>
    </citation>
    <scope>NUCLEOTIDE SEQUENCE [LARGE SCALE GENOMIC DNA]</scope>
    <source>
        <strain evidence="1 2">CCBAU 85046</strain>
    </source>
</reference>
<proteinExistence type="predicted"/>
<dbReference type="InterPro" id="IPR031723">
    <property type="entry name" value="DMSP_lyase"/>
</dbReference>
<evidence type="ECO:0000313" key="1">
    <source>
        <dbReference type="EMBL" id="PZM15291.1"/>
    </source>
</evidence>
<dbReference type="Proteomes" id="UP000248925">
    <property type="component" value="Unassembled WGS sequence"/>
</dbReference>
<dbReference type="Gene3D" id="2.60.120.10">
    <property type="entry name" value="Jelly Rolls"/>
    <property type="match status" value="1"/>
</dbReference>
<dbReference type="EMBL" id="PCDP01000024">
    <property type="protein sequence ID" value="PZM15291.1"/>
    <property type="molecule type" value="Genomic_DNA"/>
</dbReference>
<gene>
    <name evidence="1" type="ORF">CPY51_07545</name>
</gene>
<accession>A0A2W4CSU6</accession>